<dbReference type="InterPro" id="IPR050598">
    <property type="entry name" value="AminoAcid_Transporter"/>
</dbReference>
<dbReference type="OrthoDB" id="9810109at2"/>
<dbReference type="GO" id="GO:0016020">
    <property type="term" value="C:membrane"/>
    <property type="evidence" value="ECO:0007669"/>
    <property type="project" value="UniProtKB-SubCell"/>
</dbReference>
<organism evidence="6 7">
    <name type="scientific">Hymenobacter actinosclerus</name>
    <dbReference type="NCBI Taxonomy" id="82805"/>
    <lineage>
        <taxon>Bacteria</taxon>
        <taxon>Pseudomonadati</taxon>
        <taxon>Bacteroidota</taxon>
        <taxon>Cytophagia</taxon>
        <taxon>Cytophagales</taxon>
        <taxon>Hymenobacteraceae</taxon>
        <taxon>Hymenobacter</taxon>
    </lineage>
</organism>
<dbReference type="Proteomes" id="UP000198697">
    <property type="component" value="Unassembled WGS sequence"/>
</dbReference>
<keyword evidence="2 5" id="KW-0812">Transmembrane</keyword>
<sequence length="436" mass="46285">MSQTAAPAYKISVLTGVSIVVANMVGTGVFTSLGFQVLDIQSGFALLMLWVVGGVIALCGALSYGELAAALPRSGGEYHYLSRIYHPSLGFLSGWVSATVGFAAPTAAAALALEQYAGSVWPGLPPKLLAVSVVLLLTLVHGISSRAGSRLQVAVTAIKVVVLVGFIGLGLVVATPQPLAFVPQGPADWNVLLSPAFAVSLIFVSYAYSGWNAAVYLTGEIDQPQRNLPRILLTGTALVLVLYVALNFIFLYSTPISALKGQVEVGFVAATSLFGPVGGRLMGGLIAALLVSTISSMIFAGPRIVQVMGEDLPALRFLAKRSAAGVPVRALLFQLALTLLFVMESSFAQVVVYSGFILSLFTFLTVLGLFVLRLRQPELVRPYRAWGYPFTPLLFLLLNGWTLLYIARDKPTETLYGLATLLAGLLVYGLSRLRKS</sequence>
<feature type="transmembrane region" description="Helical" evidence="5">
    <location>
        <begin position="156"/>
        <end position="176"/>
    </location>
</feature>
<dbReference type="PIRSF" id="PIRSF006060">
    <property type="entry name" value="AA_transporter"/>
    <property type="match status" value="1"/>
</dbReference>
<evidence type="ECO:0000256" key="5">
    <source>
        <dbReference type="SAM" id="Phobius"/>
    </source>
</evidence>
<feature type="transmembrane region" description="Helical" evidence="5">
    <location>
        <begin position="12"/>
        <end position="38"/>
    </location>
</feature>
<feature type="transmembrane region" description="Helical" evidence="5">
    <location>
        <begin position="281"/>
        <end position="305"/>
    </location>
</feature>
<proteinExistence type="predicted"/>
<keyword evidence="3 5" id="KW-1133">Transmembrane helix</keyword>
<keyword evidence="7" id="KW-1185">Reference proteome</keyword>
<feature type="transmembrane region" description="Helical" evidence="5">
    <location>
        <begin position="89"/>
        <end position="112"/>
    </location>
</feature>
<feature type="transmembrane region" description="Helical" evidence="5">
    <location>
        <begin position="350"/>
        <end position="374"/>
    </location>
</feature>
<feature type="transmembrane region" description="Helical" evidence="5">
    <location>
        <begin position="44"/>
        <end position="68"/>
    </location>
</feature>
<feature type="transmembrane region" description="Helical" evidence="5">
    <location>
        <begin position="231"/>
        <end position="252"/>
    </location>
</feature>
<evidence type="ECO:0000313" key="6">
    <source>
        <dbReference type="EMBL" id="SEU05311.1"/>
    </source>
</evidence>
<dbReference type="PANTHER" id="PTHR11785:SF512">
    <property type="entry name" value="SOBREMESA, ISOFORM B"/>
    <property type="match status" value="1"/>
</dbReference>
<dbReference type="RefSeq" id="WP_092774173.1">
    <property type="nucleotide sequence ID" value="NZ_FOHS01000007.1"/>
</dbReference>
<feature type="transmembrane region" description="Helical" evidence="5">
    <location>
        <begin position="326"/>
        <end position="344"/>
    </location>
</feature>
<dbReference type="Pfam" id="PF13520">
    <property type="entry name" value="AA_permease_2"/>
    <property type="match status" value="1"/>
</dbReference>
<dbReference type="AlphaFoldDB" id="A0A1I0J5Z7"/>
<comment type="subcellular location">
    <subcellularLocation>
        <location evidence="1">Membrane</location>
        <topology evidence="1">Multi-pass membrane protein</topology>
    </subcellularLocation>
</comment>
<gene>
    <name evidence="6" type="ORF">SAMN04487998_3657</name>
</gene>
<evidence type="ECO:0000256" key="1">
    <source>
        <dbReference type="ARBA" id="ARBA00004141"/>
    </source>
</evidence>
<feature type="transmembrane region" description="Helical" evidence="5">
    <location>
        <begin position="196"/>
        <end position="219"/>
    </location>
</feature>
<feature type="transmembrane region" description="Helical" evidence="5">
    <location>
        <begin position="414"/>
        <end position="431"/>
    </location>
</feature>
<dbReference type="GO" id="GO:0015179">
    <property type="term" value="F:L-amino acid transmembrane transporter activity"/>
    <property type="evidence" value="ECO:0007669"/>
    <property type="project" value="TreeGrafter"/>
</dbReference>
<name>A0A1I0J5Z7_9BACT</name>
<reference evidence="7" key="1">
    <citation type="submission" date="2016-10" db="EMBL/GenBank/DDBJ databases">
        <authorList>
            <person name="Varghese N."/>
            <person name="Submissions S."/>
        </authorList>
    </citation>
    <scope>NUCLEOTIDE SEQUENCE [LARGE SCALE GENOMIC DNA]</scope>
    <source>
        <strain evidence="7">DSM 15310</strain>
    </source>
</reference>
<feature type="transmembrane region" description="Helical" evidence="5">
    <location>
        <begin position="386"/>
        <end position="408"/>
    </location>
</feature>
<evidence type="ECO:0000256" key="3">
    <source>
        <dbReference type="ARBA" id="ARBA00022989"/>
    </source>
</evidence>
<dbReference type="EMBL" id="FOHS01000007">
    <property type="protein sequence ID" value="SEU05311.1"/>
    <property type="molecule type" value="Genomic_DNA"/>
</dbReference>
<accession>A0A1I0J5Z7</accession>
<dbReference type="PANTHER" id="PTHR11785">
    <property type="entry name" value="AMINO ACID TRANSPORTER"/>
    <property type="match status" value="1"/>
</dbReference>
<dbReference type="Gene3D" id="1.20.1740.10">
    <property type="entry name" value="Amino acid/polyamine transporter I"/>
    <property type="match status" value="1"/>
</dbReference>
<dbReference type="STRING" id="82805.SAMN04487998_3657"/>
<keyword evidence="4 5" id="KW-0472">Membrane</keyword>
<evidence type="ECO:0000256" key="4">
    <source>
        <dbReference type="ARBA" id="ARBA00023136"/>
    </source>
</evidence>
<dbReference type="InterPro" id="IPR002293">
    <property type="entry name" value="AA/rel_permease1"/>
</dbReference>
<protein>
    <submittedName>
        <fullName evidence="6">Amino acid/polyamine/organocation transporter, APC superfamily</fullName>
    </submittedName>
</protein>
<evidence type="ECO:0000256" key="2">
    <source>
        <dbReference type="ARBA" id="ARBA00022692"/>
    </source>
</evidence>
<feature type="transmembrane region" description="Helical" evidence="5">
    <location>
        <begin position="124"/>
        <end position="144"/>
    </location>
</feature>
<evidence type="ECO:0000313" key="7">
    <source>
        <dbReference type="Proteomes" id="UP000198697"/>
    </source>
</evidence>